<dbReference type="EMBL" id="VLLG01000002">
    <property type="protein sequence ID" value="TWI91432.1"/>
    <property type="molecule type" value="Genomic_DNA"/>
</dbReference>
<comment type="caution">
    <text evidence="1">The sequence shown here is derived from an EMBL/GenBank/DDBJ whole genome shotgun (WGS) entry which is preliminary data.</text>
</comment>
<accession>A0A562TD49</accession>
<sequence>MNVNRYRLLCVALAAVMLASCTPGRQRPAPGTAHSDLKAYFESEALQATTKGLQLHKTVTLNGQRDTVIMPADTLALQHLLRPFIDADINKPSLRDAYRTDTVTDLFSGSSSIMYSARDAGTNPEQVILNMDKEGRIATVHMLNHVRNVVYEYRQKLFYQHLKNIHITTYQKIAFLQPRELDVQVLLAPKN</sequence>
<protein>
    <submittedName>
        <fullName evidence="1">Uncharacterized protein</fullName>
    </submittedName>
</protein>
<organism evidence="1 2">
    <name type="scientific">Chitinophaga japonensis</name>
    <name type="common">Flexibacter japonensis</name>
    <dbReference type="NCBI Taxonomy" id="104662"/>
    <lineage>
        <taxon>Bacteria</taxon>
        <taxon>Pseudomonadati</taxon>
        <taxon>Bacteroidota</taxon>
        <taxon>Chitinophagia</taxon>
        <taxon>Chitinophagales</taxon>
        <taxon>Chitinophagaceae</taxon>
        <taxon>Chitinophaga</taxon>
    </lineage>
</organism>
<proteinExistence type="predicted"/>
<reference evidence="1 2" key="1">
    <citation type="journal article" date="2013" name="Stand. Genomic Sci.">
        <title>Genomic Encyclopedia of Type Strains, Phase I: The one thousand microbial genomes (KMG-I) project.</title>
        <authorList>
            <person name="Kyrpides N.C."/>
            <person name="Woyke T."/>
            <person name="Eisen J.A."/>
            <person name="Garrity G."/>
            <person name="Lilburn T.G."/>
            <person name="Beck B.J."/>
            <person name="Whitman W.B."/>
            <person name="Hugenholtz P."/>
            <person name="Klenk H.P."/>
        </authorList>
    </citation>
    <scope>NUCLEOTIDE SEQUENCE [LARGE SCALE GENOMIC DNA]</scope>
    <source>
        <strain evidence="1 2">DSM 13484</strain>
    </source>
</reference>
<keyword evidence="2" id="KW-1185">Reference proteome</keyword>
<evidence type="ECO:0000313" key="2">
    <source>
        <dbReference type="Proteomes" id="UP000316778"/>
    </source>
</evidence>
<dbReference type="OrthoDB" id="794757at2"/>
<gene>
    <name evidence="1" type="ORF">LX66_0801</name>
</gene>
<dbReference type="RefSeq" id="WP_145710582.1">
    <property type="nucleotide sequence ID" value="NZ_BAAAFY010000001.1"/>
</dbReference>
<dbReference type="PROSITE" id="PS51257">
    <property type="entry name" value="PROKAR_LIPOPROTEIN"/>
    <property type="match status" value="1"/>
</dbReference>
<evidence type="ECO:0000313" key="1">
    <source>
        <dbReference type="EMBL" id="TWI91432.1"/>
    </source>
</evidence>
<name>A0A562TD49_CHIJA</name>
<dbReference type="AlphaFoldDB" id="A0A562TD49"/>
<dbReference type="Proteomes" id="UP000316778">
    <property type="component" value="Unassembled WGS sequence"/>
</dbReference>